<dbReference type="RefSeq" id="WP_135763618.1">
    <property type="nucleotide sequence ID" value="NZ_RQHV01000040.1"/>
</dbReference>
<dbReference type="OrthoDB" id="316873at2"/>
<reference evidence="2" key="1">
    <citation type="journal article" date="2019" name="PLoS Negl. Trop. Dis.">
        <title>Revisiting the worldwide diversity of Leptospira species in the environment.</title>
        <authorList>
            <person name="Vincent A.T."/>
            <person name="Schiettekatte O."/>
            <person name="Bourhy P."/>
            <person name="Veyrier F.J."/>
            <person name="Picardeau M."/>
        </authorList>
    </citation>
    <scope>NUCLEOTIDE SEQUENCE [LARGE SCALE GENOMIC DNA]</scope>
    <source>
        <strain evidence="2">201400974</strain>
    </source>
</reference>
<dbReference type="PROSITE" id="PS51781">
    <property type="entry name" value="SH3B"/>
    <property type="match status" value="1"/>
</dbReference>
<sequence>SKDSIRFKTYGSEQVHKYKVKQISSNEFVFGNSPNVLYFQIIYDTKYKREKISLYESNESLSQKNDVAVGHLVEIRQDNLCIDEKQLETLYNDQKREIEAGPASNGGYFKLEVGYNTITKDDVIVREKPSKDSKGITKLKLGTTVALLEDTNIVDYIQPYGGSHWVKVRLEDGKVGYVFGAFVQWKESFPLDYELNEPPRK</sequence>
<feature type="non-terminal residue" evidence="2">
    <location>
        <position position="1"/>
    </location>
</feature>
<organism evidence="2 3">
    <name type="scientific">Leptospira ilyithenensis</name>
    <dbReference type="NCBI Taxonomy" id="2484901"/>
    <lineage>
        <taxon>Bacteria</taxon>
        <taxon>Pseudomonadati</taxon>
        <taxon>Spirochaetota</taxon>
        <taxon>Spirochaetia</taxon>
        <taxon>Leptospirales</taxon>
        <taxon>Leptospiraceae</taxon>
        <taxon>Leptospira</taxon>
    </lineage>
</organism>
<keyword evidence="3" id="KW-1185">Reference proteome</keyword>
<dbReference type="Proteomes" id="UP000298264">
    <property type="component" value="Unassembled WGS sequence"/>
</dbReference>
<dbReference type="EMBL" id="RQHV01000040">
    <property type="protein sequence ID" value="TGN11588.1"/>
    <property type="molecule type" value="Genomic_DNA"/>
</dbReference>
<dbReference type="Gene3D" id="2.30.30.40">
    <property type="entry name" value="SH3 Domains"/>
    <property type="match status" value="1"/>
</dbReference>
<proteinExistence type="predicted"/>
<evidence type="ECO:0000259" key="1">
    <source>
        <dbReference type="PROSITE" id="PS51781"/>
    </source>
</evidence>
<evidence type="ECO:0000313" key="2">
    <source>
        <dbReference type="EMBL" id="TGN11588.1"/>
    </source>
</evidence>
<dbReference type="InterPro" id="IPR003646">
    <property type="entry name" value="SH3-like_bac-type"/>
</dbReference>
<gene>
    <name evidence="2" type="ORF">EHS11_06630</name>
</gene>
<feature type="domain" description="SH3b" evidence="1">
    <location>
        <begin position="113"/>
        <end position="187"/>
    </location>
</feature>
<protein>
    <submittedName>
        <fullName evidence="2">SH3 domain-containing protein</fullName>
    </submittedName>
</protein>
<comment type="caution">
    <text evidence="2">The sequence shown here is derived from an EMBL/GenBank/DDBJ whole genome shotgun (WGS) entry which is preliminary data.</text>
</comment>
<evidence type="ECO:0000313" key="3">
    <source>
        <dbReference type="Proteomes" id="UP000298264"/>
    </source>
</evidence>
<name>A0A4R9LSH8_9LEPT</name>
<accession>A0A4R9LSH8</accession>
<dbReference type="AlphaFoldDB" id="A0A4R9LSH8"/>
<dbReference type="Pfam" id="PF08239">
    <property type="entry name" value="SH3_3"/>
    <property type="match status" value="1"/>
</dbReference>